<dbReference type="Proteomes" id="UP000031623">
    <property type="component" value="Chromosome"/>
</dbReference>
<sequence length="325" mass="35880">MFNLKLQRKIQLAIDIGNRLLKSCTANGAVKSLPSWHKDLEEWDTPLADQNSVIINYLQGSNPSLVKHTWAVGLVAQDFGGSPTFEAEKAFLAPKLVLAMIDGGGVSQITLERLVCALPNELQQDKVEAIVKGLTGVHHIKRNNEELKIEIQKIEVQPETLGAFKWMLSQKLFQYARINGILDLGGKTGIGQLYTKNGSLIRESRIIVGGTYQLAQLVAQHPKLIRQDTTPQLSLIMDAIANQSLAYGNTGISFADEFPNYVAQWLEEIRNKLKISWAKWLSELGEVVIVGGSAALAKPLVEQTAGRFKVAKDHPQFCNVMGMLL</sequence>
<dbReference type="AlphaFoldDB" id="A0A090ADX8"/>
<reference evidence="2 3" key="1">
    <citation type="journal article" date="2014" name="ISME J.">
        <title>Ecophysiology of Thioploca ingrica as revealed by the complete genome sequence supplemented with proteomic evidence.</title>
        <authorList>
            <person name="Kojima H."/>
            <person name="Ogura Y."/>
            <person name="Yamamoto N."/>
            <person name="Togashi T."/>
            <person name="Mori H."/>
            <person name="Watanabe T."/>
            <person name="Nemoto F."/>
            <person name="Kurokawa K."/>
            <person name="Hayashi T."/>
            <person name="Fukui M."/>
        </authorList>
    </citation>
    <scope>NUCLEOTIDE SEQUENCE [LARGE SCALE GENOMIC DNA]</scope>
</reference>
<protein>
    <recommendedName>
        <fullName evidence="1">Actin-like protein N-terminal domain-containing protein</fullName>
    </recommendedName>
</protein>
<dbReference type="InterPro" id="IPR043129">
    <property type="entry name" value="ATPase_NBD"/>
</dbReference>
<evidence type="ECO:0000313" key="3">
    <source>
        <dbReference type="Proteomes" id="UP000031623"/>
    </source>
</evidence>
<organism evidence="2 3">
    <name type="scientific">Thioploca ingrica</name>
    <dbReference type="NCBI Taxonomy" id="40754"/>
    <lineage>
        <taxon>Bacteria</taxon>
        <taxon>Pseudomonadati</taxon>
        <taxon>Pseudomonadota</taxon>
        <taxon>Gammaproteobacteria</taxon>
        <taxon>Thiotrichales</taxon>
        <taxon>Thiotrichaceae</taxon>
        <taxon>Thioploca</taxon>
    </lineage>
</organism>
<feature type="domain" description="Actin-like protein N-terminal" evidence="1">
    <location>
        <begin position="13"/>
        <end position="162"/>
    </location>
</feature>
<evidence type="ECO:0000259" key="1">
    <source>
        <dbReference type="Pfam" id="PF17989"/>
    </source>
</evidence>
<dbReference type="HOGENOM" id="CLU_835964_0_0_6"/>
<dbReference type="OrthoDB" id="526943at2"/>
<accession>A0A090ADX8</accession>
<dbReference type="CDD" id="cd10227">
    <property type="entry name" value="ASKHA_NBD_ParM-like"/>
    <property type="match status" value="1"/>
</dbReference>
<proteinExistence type="predicted"/>
<dbReference type="EMBL" id="AP014633">
    <property type="protein sequence ID" value="BAP55084.1"/>
    <property type="molecule type" value="Genomic_DNA"/>
</dbReference>
<name>A0A090ADX8_9GAMM</name>
<dbReference type="Gene3D" id="3.30.420.40">
    <property type="match status" value="2"/>
</dbReference>
<evidence type="ECO:0000313" key="2">
    <source>
        <dbReference type="EMBL" id="BAP55084.1"/>
    </source>
</evidence>
<gene>
    <name evidence="2" type="ORF">THII_0787</name>
</gene>
<dbReference type="Pfam" id="PF17989">
    <property type="entry name" value="ALP_N"/>
    <property type="match status" value="1"/>
</dbReference>
<dbReference type="InterPro" id="IPR040607">
    <property type="entry name" value="ALP_N"/>
</dbReference>
<dbReference type="KEGG" id="tig:THII_0787"/>
<dbReference type="SUPFAM" id="SSF53067">
    <property type="entry name" value="Actin-like ATPase domain"/>
    <property type="match status" value="2"/>
</dbReference>
<keyword evidence="3" id="KW-1185">Reference proteome</keyword>
<dbReference type="STRING" id="40754.THII_0787"/>